<keyword evidence="3" id="KW-1185">Reference proteome</keyword>
<feature type="domain" description="AAA+ ATPase" evidence="1">
    <location>
        <begin position="21"/>
        <end position="212"/>
    </location>
</feature>
<dbReference type="CDD" id="cd00009">
    <property type="entry name" value="AAA"/>
    <property type="match status" value="1"/>
</dbReference>
<protein>
    <submittedName>
        <fullName evidence="2">ATPase associated with various cellular activities AAA_5</fullName>
    </submittedName>
</protein>
<dbReference type="Gene3D" id="3.40.50.300">
    <property type="entry name" value="P-loop containing nucleotide triphosphate hydrolases"/>
    <property type="match status" value="1"/>
</dbReference>
<dbReference type="Proteomes" id="UP000011526">
    <property type="component" value="Unassembled WGS sequence"/>
</dbReference>
<proteinExistence type="predicted"/>
<dbReference type="PANTHER" id="PTHR37291">
    <property type="entry name" value="5-METHYLCYTOSINE-SPECIFIC RESTRICTION ENZYME B"/>
    <property type="match status" value="1"/>
</dbReference>
<dbReference type="InterPro" id="IPR003593">
    <property type="entry name" value="AAA+_ATPase"/>
</dbReference>
<comment type="caution">
    <text evidence="2">The sequence shown here is derived from an EMBL/GenBank/DDBJ whole genome shotgun (WGS) entry which is preliminary data.</text>
</comment>
<dbReference type="InterPro" id="IPR011704">
    <property type="entry name" value="ATPase_dyneun-rel_AAA"/>
</dbReference>
<evidence type="ECO:0000313" key="3">
    <source>
        <dbReference type="Proteomes" id="UP000011526"/>
    </source>
</evidence>
<evidence type="ECO:0000259" key="1">
    <source>
        <dbReference type="SMART" id="SM00382"/>
    </source>
</evidence>
<sequence length="356" mass="39669">MLPHPSDGFQVPNSLKRRLGDVGQLIFYGPPGTGKTFTATELARQWVYSRTDTPTDTQVQTVTFHPSVSYEDFVEGLTATKSSGEDAVTYKYEAGTFKEIYEEARDAYERTDGDEPPRYVLIIDEINRGNVPQILGELISLLESDKRLDEPQQTSVQAAHSGEKLTLPPNLYIIGTMNTADQSIALIDAAIRRRFSFHPFPPDTQVIIEKSSLLNPDKDDIDTLAEESSITPKSLLARSIKAIETLNERIVDGDPGRGQRLGHTYLMGVKDTTDICDTWQFDILPLLEEYYFGNVDRLRADLLTNDDDDEPVADVLFDTNTGEVRPEIQPSEIYSALGEIVGIQSSDDSSDVINED</sequence>
<dbReference type="AlphaFoldDB" id="M0ESQ1"/>
<dbReference type="SMART" id="SM00382">
    <property type="entry name" value="AAA"/>
    <property type="match status" value="1"/>
</dbReference>
<evidence type="ECO:0000313" key="2">
    <source>
        <dbReference type="EMBL" id="ELZ50725.1"/>
    </source>
</evidence>
<dbReference type="SUPFAM" id="SSF52540">
    <property type="entry name" value="P-loop containing nucleoside triphosphate hydrolases"/>
    <property type="match status" value="1"/>
</dbReference>
<dbReference type="PATRIC" id="fig|1227467.4.peg.1000"/>
<dbReference type="EMBL" id="AOJM01000036">
    <property type="protein sequence ID" value="ELZ50725.1"/>
    <property type="molecule type" value="Genomic_DNA"/>
</dbReference>
<dbReference type="InterPro" id="IPR052934">
    <property type="entry name" value="Methyl-DNA_Rec/Restrict_Enz"/>
</dbReference>
<name>M0ESQ1_9EURY</name>
<dbReference type="Pfam" id="PF07728">
    <property type="entry name" value="AAA_5"/>
    <property type="match status" value="1"/>
</dbReference>
<reference evidence="2 3" key="1">
    <citation type="journal article" date="2014" name="PLoS Genet.">
        <title>Phylogenetically driven sequencing of extremely halophilic archaea reveals strategies for static and dynamic osmo-response.</title>
        <authorList>
            <person name="Becker E.A."/>
            <person name="Seitzer P.M."/>
            <person name="Tritt A."/>
            <person name="Larsen D."/>
            <person name="Krusor M."/>
            <person name="Yao A.I."/>
            <person name="Wu D."/>
            <person name="Madern D."/>
            <person name="Eisen J.A."/>
            <person name="Darling A.E."/>
            <person name="Facciotti M.T."/>
        </authorList>
    </citation>
    <scope>NUCLEOTIDE SEQUENCE [LARGE SCALE GENOMIC DNA]</scope>
    <source>
        <strain evidence="2 3">JCM 9100</strain>
    </source>
</reference>
<dbReference type="PANTHER" id="PTHR37291:SF1">
    <property type="entry name" value="TYPE IV METHYL-DIRECTED RESTRICTION ENZYME ECOKMCRB SUBUNIT"/>
    <property type="match status" value="1"/>
</dbReference>
<dbReference type="GO" id="GO:0005524">
    <property type="term" value="F:ATP binding"/>
    <property type="evidence" value="ECO:0007669"/>
    <property type="project" value="InterPro"/>
</dbReference>
<organism evidence="2 3">
    <name type="scientific">Halorubrum distributum JCM 9100</name>
    <dbReference type="NCBI Taxonomy" id="1227467"/>
    <lineage>
        <taxon>Archaea</taxon>
        <taxon>Methanobacteriati</taxon>
        <taxon>Methanobacteriota</taxon>
        <taxon>Stenosarchaea group</taxon>
        <taxon>Halobacteria</taxon>
        <taxon>Halobacteriales</taxon>
        <taxon>Haloferacaceae</taxon>
        <taxon>Halorubrum</taxon>
        <taxon>Halorubrum distributum group</taxon>
    </lineage>
</organism>
<dbReference type="GO" id="GO:0016887">
    <property type="term" value="F:ATP hydrolysis activity"/>
    <property type="evidence" value="ECO:0007669"/>
    <property type="project" value="InterPro"/>
</dbReference>
<dbReference type="InterPro" id="IPR027417">
    <property type="entry name" value="P-loop_NTPase"/>
</dbReference>
<gene>
    <name evidence="2" type="ORF">C465_05266</name>
</gene>
<accession>M0ESQ1</accession>